<evidence type="ECO:0000256" key="2">
    <source>
        <dbReference type="ARBA" id="ARBA00013064"/>
    </source>
</evidence>
<comment type="similarity">
    <text evidence="1">Belongs to the MPI phosphatase family.</text>
</comment>
<evidence type="ECO:0000256" key="4">
    <source>
        <dbReference type="ARBA" id="ARBA00022776"/>
    </source>
</evidence>
<dbReference type="PANTHER" id="PTHR10828">
    <property type="entry name" value="M-PHASE INDUCER PHOSPHATASE DUAL SPECIFICITY PHOSPHATASE CDC25"/>
    <property type="match status" value="1"/>
</dbReference>
<protein>
    <recommendedName>
        <fullName evidence="9">M-phase inducer phosphatase</fullName>
        <ecNumber evidence="2">3.1.3.48</ecNumber>
    </recommendedName>
</protein>
<evidence type="ECO:0000313" key="11">
    <source>
        <dbReference type="EMBL" id="OLY85510.1"/>
    </source>
</evidence>
<organism evidence="11 12">
    <name type="scientific">Smittium mucronatum</name>
    <dbReference type="NCBI Taxonomy" id="133383"/>
    <lineage>
        <taxon>Eukaryota</taxon>
        <taxon>Fungi</taxon>
        <taxon>Fungi incertae sedis</taxon>
        <taxon>Zoopagomycota</taxon>
        <taxon>Kickxellomycotina</taxon>
        <taxon>Harpellomycetes</taxon>
        <taxon>Harpellales</taxon>
        <taxon>Legeriomycetaceae</taxon>
        <taxon>Smittium</taxon>
    </lineage>
</organism>
<dbReference type="GO" id="GO:0010971">
    <property type="term" value="P:positive regulation of G2/M transition of mitotic cell cycle"/>
    <property type="evidence" value="ECO:0007669"/>
    <property type="project" value="TreeGrafter"/>
</dbReference>
<dbReference type="EMBL" id="LSSL01000089">
    <property type="protein sequence ID" value="OLY85510.1"/>
    <property type="molecule type" value="Genomic_DNA"/>
</dbReference>
<keyword evidence="6" id="KW-0904">Protein phosphatase</keyword>
<accession>A0A1R0H8J9</accession>
<gene>
    <name evidence="11" type="ORF">AYI68_g296</name>
</gene>
<dbReference type="SUPFAM" id="SSF52821">
    <property type="entry name" value="Rhodanese/Cell cycle control phosphatase"/>
    <property type="match status" value="1"/>
</dbReference>
<dbReference type="SMART" id="SM00450">
    <property type="entry name" value="RHOD"/>
    <property type="match status" value="1"/>
</dbReference>
<evidence type="ECO:0000256" key="8">
    <source>
        <dbReference type="ARBA" id="ARBA00051722"/>
    </source>
</evidence>
<keyword evidence="7" id="KW-0131">Cell cycle</keyword>
<dbReference type="Gene3D" id="3.40.250.10">
    <property type="entry name" value="Rhodanese-like domain"/>
    <property type="match status" value="1"/>
</dbReference>
<keyword evidence="5" id="KW-0378">Hydrolase</keyword>
<dbReference type="OrthoDB" id="26523at2759"/>
<dbReference type="InterPro" id="IPR036873">
    <property type="entry name" value="Rhodanese-like_dom_sf"/>
</dbReference>
<comment type="catalytic activity">
    <reaction evidence="8">
        <text>O-phospho-L-tyrosyl-[protein] + H2O = L-tyrosyl-[protein] + phosphate</text>
        <dbReference type="Rhea" id="RHEA:10684"/>
        <dbReference type="Rhea" id="RHEA-COMP:10136"/>
        <dbReference type="Rhea" id="RHEA-COMP:20101"/>
        <dbReference type="ChEBI" id="CHEBI:15377"/>
        <dbReference type="ChEBI" id="CHEBI:43474"/>
        <dbReference type="ChEBI" id="CHEBI:46858"/>
        <dbReference type="ChEBI" id="CHEBI:61978"/>
        <dbReference type="EC" id="3.1.3.48"/>
    </reaction>
</comment>
<proteinExistence type="inferred from homology"/>
<evidence type="ECO:0000259" key="10">
    <source>
        <dbReference type="PROSITE" id="PS50206"/>
    </source>
</evidence>
<evidence type="ECO:0000256" key="3">
    <source>
        <dbReference type="ARBA" id="ARBA00022618"/>
    </source>
</evidence>
<comment type="caution">
    <text evidence="11">The sequence shown here is derived from an EMBL/GenBank/DDBJ whole genome shotgun (WGS) entry which is preliminary data.</text>
</comment>
<evidence type="ECO:0000313" key="12">
    <source>
        <dbReference type="Proteomes" id="UP000187455"/>
    </source>
</evidence>
<dbReference type="AlphaFoldDB" id="A0A1R0H8J9"/>
<dbReference type="GO" id="GO:0004725">
    <property type="term" value="F:protein tyrosine phosphatase activity"/>
    <property type="evidence" value="ECO:0007669"/>
    <property type="project" value="UniProtKB-EC"/>
</dbReference>
<evidence type="ECO:0000256" key="7">
    <source>
        <dbReference type="ARBA" id="ARBA00023306"/>
    </source>
</evidence>
<dbReference type="Pfam" id="PF00581">
    <property type="entry name" value="Rhodanese"/>
    <property type="match status" value="1"/>
</dbReference>
<dbReference type="STRING" id="133383.A0A1R0H8J9"/>
<keyword evidence="4" id="KW-0498">Mitosis</keyword>
<dbReference type="GO" id="GO:0051301">
    <property type="term" value="P:cell division"/>
    <property type="evidence" value="ECO:0007669"/>
    <property type="project" value="UniProtKB-KW"/>
</dbReference>
<dbReference type="GO" id="GO:0005634">
    <property type="term" value="C:nucleus"/>
    <property type="evidence" value="ECO:0007669"/>
    <property type="project" value="TreeGrafter"/>
</dbReference>
<dbReference type="EC" id="3.1.3.48" evidence="2"/>
<evidence type="ECO:0000256" key="5">
    <source>
        <dbReference type="ARBA" id="ARBA00022801"/>
    </source>
</evidence>
<evidence type="ECO:0000256" key="1">
    <source>
        <dbReference type="ARBA" id="ARBA00011065"/>
    </source>
</evidence>
<evidence type="ECO:0000256" key="6">
    <source>
        <dbReference type="ARBA" id="ARBA00022912"/>
    </source>
</evidence>
<feature type="domain" description="Rhodanese" evidence="10">
    <location>
        <begin position="188"/>
        <end position="293"/>
    </location>
</feature>
<reference evidence="11 12" key="1">
    <citation type="journal article" date="2016" name="Mol. Biol. Evol.">
        <title>Genome-Wide Survey of Gut Fungi (Harpellales) Reveals the First Horizontally Transferred Ubiquitin Gene from a Mosquito Host.</title>
        <authorList>
            <person name="Wang Y."/>
            <person name="White M.M."/>
            <person name="Kvist S."/>
            <person name="Moncalvo J.M."/>
        </authorList>
    </citation>
    <scope>NUCLEOTIDE SEQUENCE [LARGE SCALE GENOMIC DNA]</scope>
    <source>
        <strain evidence="11 12">ALG-7-W6</strain>
    </source>
</reference>
<dbReference type="GO" id="GO:0005737">
    <property type="term" value="C:cytoplasm"/>
    <property type="evidence" value="ECO:0007669"/>
    <property type="project" value="TreeGrafter"/>
</dbReference>
<dbReference type="InterPro" id="IPR001763">
    <property type="entry name" value="Rhodanese-like_dom"/>
</dbReference>
<keyword evidence="3" id="KW-0132">Cell division</keyword>
<sequence length="327" mass="37632">MTKNELVSIDPRLSDPLTPMNLHDPFCDSDIFSVNERFLKPRVSGFQEKASPILKSPSRNSFLRGSTQNGINSFKRKSNTLSRDDLFEYSYQKSPAKSGNLSKLATCKKSRNLKIDVFNDGISEYCVTPKKISQSYSAPPRTNNHEDITDFFVAPKYILPSYEYSSMPYRMISTLTLVDVLDGVFNGLYDKHFVLDCRYPYEYAGGHISGALNVPTTQSLIDTLFKYQKSYERTIVILHCEFSIKRAPSMACFLRSNDREVNKPIYPYLIYPDIYVLEGGYSAFYKNHKRLCTPQNYIQMSDSNFVDDCEMNELLFEGQFKKSKRLN</sequence>
<dbReference type="GO" id="GO:0000086">
    <property type="term" value="P:G2/M transition of mitotic cell cycle"/>
    <property type="evidence" value="ECO:0007669"/>
    <property type="project" value="TreeGrafter"/>
</dbReference>
<dbReference type="Proteomes" id="UP000187455">
    <property type="component" value="Unassembled WGS sequence"/>
</dbReference>
<keyword evidence="12" id="KW-1185">Reference proteome</keyword>
<evidence type="ECO:0000256" key="9">
    <source>
        <dbReference type="ARBA" id="ARBA00067190"/>
    </source>
</evidence>
<dbReference type="GO" id="GO:0110032">
    <property type="term" value="P:positive regulation of G2/MI transition of meiotic cell cycle"/>
    <property type="evidence" value="ECO:0007669"/>
    <property type="project" value="TreeGrafter"/>
</dbReference>
<dbReference type="PANTHER" id="PTHR10828:SF17">
    <property type="entry name" value="PROTEIN-TYROSINE-PHOSPHATASE"/>
    <property type="match status" value="1"/>
</dbReference>
<name>A0A1R0H8J9_9FUNG</name>
<dbReference type="PROSITE" id="PS50206">
    <property type="entry name" value="RHODANESE_3"/>
    <property type="match status" value="1"/>
</dbReference>
<dbReference type="FunFam" id="3.40.250.10:FF:000021">
    <property type="entry name" value="M-phase inducer phosphatase cdc-25.2"/>
    <property type="match status" value="1"/>
</dbReference>